<evidence type="ECO:0000256" key="4">
    <source>
        <dbReference type="ARBA" id="ARBA00022448"/>
    </source>
</evidence>
<dbReference type="Pfam" id="PF08700">
    <property type="entry name" value="VPS51_Exo84_N"/>
    <property type="match status" value="1"/>
</dbReference>
<evidence type="ECO:0000313" key="9">
    <source>
        <dbReference type="EnsemblMetazoa" id="XP_038072145.1"/>
    </source>
</evidence>
<evidence type="ECO:0000313" key="10">
    <source>
        <dbReference type="Proteomes" id="UP000887568"/>
    </source>
</evidence>
<comment type="similarity">
    <text evidence="2">Belongs to the COG1 family.</text>
</comment>
<accession>A0A914B8J0</accession>
<dbReference type="GO" id="GO:0015031">
    <property type="term" value="P:protein transport"/>
    <property type="evidence" value="ECO:0007669"/>
    <property type="project" value="UniProtKB-KW"/>
</dbReference>
<dbReference type="PANTHER" id="PTHR31658:SF0">
    <property type="entry name" value="CONSERVED OLIGOMERIC GOLGI COMPLEX SUBUNIT 1"/>
    <property type="match status" value="1"/>
</dbReference>
<keyword evidence="7" id="KW-0472">Membrane</keyword>
<dbReference type="GO" id="GO:0000139">
    <property type="term" value="C:Golgi membrane"/>
    <property type="evidence" value="ECO:0007669"/>
    <property type="project" value="UniProtKB-SubCell"/>
</dbReference>
<organism evidence="9 10">
    <name type="scientific">Patiria miniata</name>
    <name type="common">Bat star</name>
    <name type="synonym">Asterina miniata</name>
    <dbReference type="NCBI Taxonomy" id="46514"/>
    <lineage>
        <taxon>Eukaryota</taxon>
        <taxon>Metazoa</taxon>
        <taxon>Echinodermata</taxon>
        <taxon>Eleutherozoa</taxon>
        <taxon>Asterozoa</taxon>
        <taxon>Asteroidea</taxon>
        <taxon>Valvatacea</taxon>
        <taxon>Valvatida</taxon>
        <taxon>Asterinidae</taxon>
        <taxon>Patiria</taxon>
    </lineage>
</organism>
<sequence length="959" mass="106073">MAARSPDPRTAKRGPSVLDMDTGQLFETYTIEEIRKIERETRSDIEKKKEDLRQMVGERYRDLIDAADTISDMKACTEKIVSAVQGMQGYCTKLQKTHMVKGVLASPRVKPERSSQNDFYAIASQTKLLMDMPEKIWSAIESSEHLQATELYLLACHIVSSLQLDSNTQQSAQLLAWFPVLSRQWAAISHFKAGILQSCRKLLKNGSVSDQATAEALCSIMLLEEGSPRQVFTEFLLARKAAVQQCFHASQHGMGVKGQICSVIELICVTVKQIYAVFYHQQDNPDEAHSNLLLKTLQEVTSEQHASNKKKGILQNEMMSASFTKHLPSSVISFRPSPRTPSTTIAPTYLQQSVEQWVETCIQDVHSGVGKLLNHVTSMKALAAIRDAVWDMLAEDDSDISWSTVCQCVLDRHLSLWGEFIRPLFLTRVQAIIQDALDQTSTGTQRHTQQALADLGSLSAEQDIAAYVWAEAPTDTPSPAAWKGGGSLGRQHAGEPGGLYMKARAFTPRTQGICTTLDSQLNSLLEDMAQYTESPTPQPRLPTPQPRLPTPLPRLPAGEKVTAKGAEPFDKFADTVTLQSFLQISCETCLQRLLSFFSRQLEETKSQLDACLHLGQTEQSSQIVDRALFLGRLCSAIVELCPNLQKTANIAEPESKPAKPEPQSWLKSKLMGKRTSSKTAEIIEETEWDKLKALLLQQSKDAYRVWSDFTASRVLADFSKCLTDSSSEAALKAATHWDAIEIQEESEEGKRVTSKVHLPVQASWYVQTVLYSLCEEINRVGGHALSRMILSGLIQHTSDSILSLYKKHLDGHCSKGSRLILSQPQALQLLFDVRFVATIMSGRGEDAKMLLGALASPDKHLYSSHRAVPSGYQEQHNVLPLASSQGRFSLLPLSTSSSQSMQRTLPRPLPHPASPAVIHHQDPSSPPPILHKSRTAPSSLYSKFGSLKTGWLANIGGAQ</sequence>
<keyword evidence="10" id="KW-1185">Reference proteome</keyword>
<dbReference type="GO" id="GO:0017119">
    <property type="term" value="C:Golgi transport complex"/>
    <property type="evidence" value="ECO:0007669"/>
    <property type="project" value="InterPro"/>
</dbReference>
<protein>
    <recommendedName>
        <fullName evidence="3">Conserved oligomeric Golgi complex subunit 1</fullName>
    </recommendedName>
</protein>
<evidence type="ECO:0000256" key="2">
    <source>
        <dbReference type="ARBA" id="ARBA00006653"/>
    </source>
</evidence>
<evidence type="ECO:0000256" key="1">
    <source>
        <dbReference type="ARBA" id="ARBA00004395"/>
    </source>
</evidence>
<evidence type="ECO:0000256" key="6">
    <source>
        <dbReference type="ARBA" id="ARBA00023034"/>
    </source>
</evidence>
<feature type="compositionally biased region" description="Pro residues" evidence="8">
    <location>
        <begin position="536"/>
        <end position="552"/>
    </location>
</feature>
<dbReference type="EnsemblMetazoa" id="XM_038216217.1">
    <property type="protein sequence ID" value="XP_038072145.1"/>
    <property type="gene ID" value="LOC119740791"/>
</dbReference>
<evidence type="ECO:0000256" key="8">
    <source>
        <dbReference type="SAM" id="MobiDB-lite"/>
    </source>
</evidence>
<reference evidence="9" key="1">
    <citation type="submission" date="2022-11" db="UniProtKB">
        <authorList>
            <consortium name="EnsemblMetazoa"/>
        </authorList>
    </citation>
    <scope>IDENTIFICATION</scope>
</reference>
<name>A0A914B8J0_PATMI</name>
<evidence type="ECO:0000256" key="7">
    <source>
        <dbReference type="ARBA" id="ARBA00023136"/>
    </source>
</evidence>
<evidence type="ECO:0000256" key="5">
    <source>
        <dbReference type="ARBA" id="ARBA00022927"/>
    </source>
</evidence>
<feature type="region of interest" description="Disordered" evidence="8">
    <location>
        <begin position="897"/>
        <end position="934"/>
    </location>
</feature>
<keyword evidence="5" id="KW-0653">Protein transport</keyword>
<dbReference type="GeneID" id="119740791"/>
<evidence type="ECO:0000256" key="3">
    <source>
        <dbReference type="ARBA" id="ARBA00020978"/>
    </source>
</evidence>
<dbReference type="OrthoDB" id="46189at2759"/>
<comment type="subcellular location">
    <subcellularLocation>
        <location evidence="1">Golgi apparatus membrane</location>
        <topology evidence="1">Peripheral membrane protein</topology>
    </subcellularLocation>
</comment>
<proteinExistence type="inferred from homology"/>
<dbReference type="CTD" id="9382"/>
<dbReference type="OMA" id="DNPRRQT"/>
<feature type="region of interest" description="Disordered" evidence="8">
    <location>
        <begin position="531"/>
        <end position="552"/>
    </location>
</feature>
<dbReference type="AlphaFoldDB" id="A0A914B8J0"/>
<dbReference type="RefSeq" id="XP_038072145.1">
    <property type="nucleotide sequence ID" value="XM_038216217.1"/>
</dbReference>
<keyword evidence="4" id="KW-0813">Transport</keyword>
<dbReference type="InterPro" id="IPR033370">
    <property type="entry name" value="COG1"/>
</dbReference>
<dbReference type="PANTHER" id="PTHR31658">
    <property type="entry name" value="CONSERVED OLIGOMERIC GOLGI COMPLEX SUBUNIT 1"/>
    <property type="match status" value="1"/>
</dbReference>
<keyword evidence="6" id="KW-0333">Golgi apparatus</keyword>
<dbReference type="Proteomes" id="UP000887568">
    <property type="component" value="Unplaced"/>
</dbReference>
<dbReference type="GO" id="GO:0006891">
    <property type="term" value="P:intra-Golgi vesicle-mediated transport"/>
    <property type="evidence" value="ECO:0007669"/>
    <property type="project" value="InterPro"/>
</dbReference>